<keyword evidence="1" id="KW-0812">Transmembrane</keyword>
<keyword evidence="1" id="KW-1133">Transmembrane helix</keyword>
<dbReference type="Gene3D" id="2.160.10.10">
    <property type="entry name" value="Hexapeptide repeat proteins"/>
    <property type="match status" value="1"/>
</dbReference>
<feature type="transmembrane region" description="Helical" evidence="1">
    <location>
        <begin position="6"/>
        <end position="27"/>
    </location>
</feature>
<protein>
    <submittedName>
        <fullName evidence="2">Maltose O-acetyltransferase</fullName>
        <ecNumber evidence="2">2.3.1.79</ecNumber>
    </submittedName>
</protein>
<gene>
    <name evidence="2" type="primary">maa</name>
    <name evidence="2" type="ORF">NCTC13071_01969</name>
</gene>
<evidence type="ECO:0000256" key="1">
    <source>
        <dbReference type="SAM" id="Phobius"/>
    </source>
</evidence>
<keyword evidence="1" id="KW-0472">Membrane</keyword>
<sequence>MNIFQLVFYNIYSLIFCFRIFPFLVAVRRPVLIHPCVRVKKIHRGGIVLKNDTARLIIGFNGTIGQSNCQSILSISETGKLIISGLTTLAKGSRLIIDNGNVELGCNFFCNGDCFIRCTSSIKVGDNNMWGWNIMLNTSDGHYTFDSGAERPLEGTIVIGRHVWLTTNIIVAKNTEVASECVVAQGTLVTGKFSEEHCLIGGVPAKIIKRGYSWKA</sequence>
<accession>A0A3S4VAI4</accession>
<keyword evidence="2" id="KW-0808">Transferase</keyword>
<evidence type="ECO:0000313" key="2">
    <source>
        <dbReference type="EMBL" id="VEH15953.1"/>
    </source>
</evidence>
<dbReference type="SUPFAM" id="SSF51161">
    <property type="entry name" value="Trimeric LpxA-like enzymes"/>
    <property type="match status" value="1"/>
</dbReference>
<dbReference type="InterPro" id="IPR011004">
    <property type="entry name" value="Trimer_LpxA-like_sf"/>
</dbReference>
<dbReference type="PANTHER" id="PTHR23416">
    <property type="entry name" value="SIALIC ACID SYNTHASE-RELATED"/>
    <property type="match status" value="1"/>
</dbReference>
<dbReference type="EC" id="2.3.1.79" evidence="2"/>
<organism evidence="2 3">
    <name type="scientific">Segatella oris</name>
    <dbReference type="NCBI Taxonomy" id="28135"/>
    <lineage>
        <taxon>Bacteria</taxon>
        <taxon>Pseudomonadati</taxon>
        <taxon>Bacteroidota</taxon>
        <taxon>Bacteroidia</taxon>
        <taxon>Bacteroidales</taxon>
        <taxon>Prevotellaceae</taxon>
        <taxon>Segatella</taxon>
    </lineage>
</organism>
<dbReference type="KEGG" id="poc:NCTC13071_01969"/>
<keyword evidence="2" id="KW-0012">Acyltransferase</keyword>
<proteinExistence type="predicted"/>
<dbReference type="AlphaFoldDB" id="A0A3S4VAI4"/>
<dbReference type="PANTHER" id="PTHR23416:SF78">
    <property type="entry name" value="LIPOPOLYSACCHARIDE BIOSYNTHESIS O-ACETYL TRANSFERASE WBBJ-RELATED"/>
    <property type="match status" value="1"/>
</dbReference>
<dbReference type="Proteomes" id="UP000274578">
    <property type="component" value="Chromosome 1"/>
</dbReference>
<name>A0A3S4VAI4_9BACT</name>
<evidence type="ECO:0000313" key="3">
    <source>
        <dbReference type="Proteomes" id="UP000274578"/>
    </source>
</evidence>
<dbReference type="EMBL" id="LR134384">
    <property type="protein sequence ID" value="VEH15953.1"/>
    <property type="molecule type" value="Genomic_DNA"/>
</dbReference>
<reference evidence="2 3" key="1">
    <citation type="submission" date="2018-12" db="EMBL/GenBank/DDBJ databases">
        <authorList>
            <consortium name="Pathogen Informatics"/>
        </authorList>
    </citation>
    <scope>NUCLEOTIDE SEQUENCE [LARGE SCALE GENOMIC DNA]</scope>
    <source>
        <strain evidence="2 3">NCTC13071</strain>
    </source>
</reference>
<dbReference type="GO" id="GO:0008925">
    <property type="term" value="F:maltose O-acetyltransferase activity"/>
    <property type="evidence" value="ECO:0007669"/>
    <property type="project" value="UniProtKB-EC"/>
</dbReference>
<dbReference type="InterPro" id="IPR051159">
    <property type="entry name" value="Hexapeptide_acetyltransf"/>
</dbReference>